<evidence type="ECO:0000313" key="2">
    <source>
        <dbReference type="EMBL" id="STP08635.1"/>
    </source>
</evidence>
<dbReference type="EMBL" id="UGHZ01000001">
    <property type="protein sequence ID" value="STP08635.1"/>
    <property type="molecule type" value="Genomic_DNA"/>
</dbReference>
<feature type="chain" id="PRO_5016953301" description="Outer membrane protein" evidence="1">
    <location>
        <begin position="20"/>
        <end position="265"/>
    </location>
</feature>
<dbReference type="AlphaFoldDB" id="A0A377JNN5"/>
<reference evidence="2 3" key="1">
    <citation type="submission" date="2018-06" db="EMBL/GenBank/DDBJ databases">
        <authorList>
            <consortium name="Pathogen Informatics"/>
            <person name="Doyle S."/>
        </authorList>
    </citation>
    <scope>NUCLEOTIDE SEQUENCE [LARGE SCALE GENOMIC DNA]</scope>
    <source>
        <strain evidence="2 3">NCTC12221</strain>
    </source>
</reference>
<evidence type="ECO:0000256" key="1">
    <source>
        <dbReference type="SAM" id="SignalP"/>
    </source>
</evidence>
<gene>
    <name evidence="2" type="ORF">NCTC12221_00047</name>
</gene>
<keyword evidence="1" id="KW-0732">Signal</keyword>
<protein>
    <recommendedName>
        <fullName evidence="4">Outer membrane protein</fullName>
    </recommendedName>
</protein>
<organism evidence="2 3">
    <name type="scientific">Helicobacter cinaedi</name>
    <dbReference type="NCBI Taxonomy" id="213"/>
    <lineage>
        <taxon>Bacteria</taxon>
        <taxon>Pseudomonadati</taxon>
        <taxon>Campylobacterota</taxon>
        <taxon>Epsilonproteobacteria</taxon>
        <taxon>Campylobacterales</taxon>
        <taxon>Helicobacteraceae</taxon>
        <taxon>Helicobacter</taxon>
    </lineage>
</organism>
<evidence type="ECO:0000313" key="3">
    <source>
        <dbReference type="Proteomes" id="UP000255335"/>
    </source>
</evidence>
<feature type="signal peptide" evidence="1">
    <location>
        <begin position="1"/>
        <end position="19"/>
    </location>
</feature>
<accession>A0A377JNN5</accession>
<name>A0A377JNN5_9HELI</name>
<proteinExistence type="predicted"/>
<dbReference type="RefSeq" id="WP_115025495.1">
    <property type="nucleotide sequence ID" value="NZ_UGHZ01000001.1"/>
</dbReference>
<dbReference type="Proteomes" id="UP000255335">
    <property type="component" value="Unassembled WGS sequence"/>
</dbReference>
<evidence type="ECO:0008006" key="4">
    <source>
        <dbReference type="Google" id="ProtNLM"/>
    </source>
</evidence>
<sequence length="265" mass="29214">MLFLRQIALLVLFTAPVFAGVGAYVAATNGALYYHCLKSDDCSFCKTCPKTQYTLGIGGIYLNQSKDFDSQDSGGYVRFAFSEFSPKQRFNFTLSTLLGAAQHTSKPQALFATPNSTASVFFELRPKVGVNILSPNLPLFLNLAYTFEGYNPNVGDSRYDLYTLLYQSVGGELEGLIFISPKLRLTYSAGYDYIFSGGYKTSQGRAKFDSGSTIRASVGYVYALSEKLSYYMKIQGKIQNFESAPPLTQKTQEQYIAGVELGLGF</sequence>